<sequence length="86" mass="9278">MGSFAPVSLVAILLCLAGPVLNGLRFASGTRTVMGWNGRRKHRTECMEVICRGKKLLGTALRGSALLADAEDPPRVRASHRMDQGM</sequence>
<keyword evidence="1" id="KW-0732">Signal</keyword>
<reference evidence="3" key="1">
    <citation type="journal article" date="2017" name="Genome Biol.">
        <title>Comparative genomics reveals high biological diversity and specific adaptations in the industrially and medically important fungal genus Aspergillus.</title>
        <authorList>
            <person name="de Vries R.P."/>
            <person name="Riley R."/>
            <person name="Wiebenga A."/>
            <person name="Aguilar-Osorio G."/>
            <person name="Amillis S."/>
            <person name="Uchima C.A."/>
            <person name="Anderluh G."/>
            <person name="Asadollahi M."/>
            <person name="Askin M."/>
            <person name="Barry K."/>
            <person name="Battaglia E."/>
            <person name="Bayram O."/>
            <person name="Benocci T."/>
            <person name="Braus-Stromeyer S.A."/>
            <person name="Caldana C."/>
            <person name="Canovas D."/>
            <person name="Cerqueira G.C."/>
            <person name="Chen F."/>
            <person name="Chen W."/>
            <person name="Choi C."/>
            <person name="Clum A."/>
            <person name="Dos Santos R.A."/>
            <person name="Damasio A.R."/>
            <person name="Diallinas G."/>
            <person name="Emri T."/>
            <person name="Fekete E."/>
            <person name="Flipphi M."/>
            <person name="Freyberg S."/>
            <person name="Gallo A."/>
            <person name="Gournas C."/>
            <person name="Habgood R."/>
            <person name="Hainaut M."/>
            <person name="Harispe M.L."/>
            <person name="Henrissat B."/>
            <person name="Hilden K.S."/>
            <person name="Hope R."/>
            <person name="Hossain A."/>
            <person name="Karabika E."/>
            <person name="Karaffa L."/>
            <person name="Karanyi Z."/>
            <person name="Krasevec N."/>
            <person name="Kuo A."/>
            <person name="Kusch H."/>
            <person name="LaButti K."/>
            <person name="Lagendijk E.L."/>
            <person name="Lapidus A."/>
            <person name="Levasseur A."/>
            <person name="Lindquist E."/>
            <person name="Lipzen A."/>
            <person name="Logrieco A.F."/>
            <person name="MacCabe A."/>
            <person name="Maekelae M.R."/>
            <person name="Malavazi I."/>
            <person name="Melin P."/>
            <person name="Meyer V."/>
            <person name="Mielnichuk N."/>
            <person name="Miskei M."/>
            <person name="Molnar A.P."/>
            <person name="Mule G."/>
            <person name="Ngan C.Y."/>
            <person name="Orejas M."/>
            <person name="Orosz E."/>
            <person name="Ouedraogo J.P."/>
            <person name="Overkamp K.M."/>
            <person name="Park H.-S."/>
            <person name="Perrone G."/>
            <person name="Piumi F."/>
            <person name="Punt P.J."/>
            <person name="Ram A.F."/>
            <person name="Ramon A."/>
            <person name="Rauscher S."/>
            <person name="Record E."/>
            <person name="Riano-Pachon D.M."/>
            <person name="Robert V."/>
            <person name="Roehrig J."/>
            <person name="Ruller R."/>
            <person name="Salamov A."/>
            <person name="Salih N.S."/>
            <person name="Samson R.A."/>
            <person name="Sandor E."/>
            <person name="Sanguinetti M."/>
            <person name="Schuetze T."/>
            <person name="Sepcic K."/>
            <person name="Shelest E."/>
            <person name="Sherlock G."/>
            <person name="Sophianopoulou V."/>
            <person name="Squina F.M."/>
            <person name="Sun H."/>
            <person name="Susca A."/>
            <person name="Todd R.B."/>
            <person name="Tsang A."/>
            <person name="Unkles S.E."/>
            <person name="van de Wiele N."/>
            <person name="van Rossen-Uffink D."/>
            <person name="Oliveira J.V."/>
            <person name="Vesth T.C."/>
            <person name="Visser J."/>
            <person name="Yu J.-H."/>
            <person name="Zhou M."/>
            <person name="Andersen M.R."/>
            <person name="Archer D.B."/>
            <person name="Baker S.E."/>
            <person name="Benoit I."/>
            <person name="Brakhage A.A."/>
            <person name="Braus G.H."/>
            <person name="Fischer R."/>
            <person name="Frisvad J.C."/>
            <person name="Goldman G.H."/>
            <person name="Houbraken J."/>
            <person name="Oakley B."/>
            <person name="Pocsi I."/>
            <person name="Scazzocchio C."/>
            <person name="Seiboth B."/>
            <person name="vanKuyk P.A."/>
            <person name="Wortman J."/>
            <person name="Dyer P.S."/>
            <person name="Grigoriev I.V."/>
        </authorList>
    </citation>
    <scope>NUCLEOTIDE SEQUENCE [LARGE SCALE GENOMIC DNA]</scope>
    <source>
        <strain evidence="3">ITEM 5010</strain>
    </source>
</reference>
<dbReference type="VEuPathDB" id="FungiDB:ASPCADRAFT_205912"/>
<dbReference type="AlphaFoldDB" id="A0A1R3RRL4"/>
<accession>A0A1R3RRL4</accession>
<protein>
    <recommendedName>
        <fullName evidence="4">Secreted protein</fullName>
    </recommendedName>
</protein>
<feature type="signal peptide" evidence="1">
    <location>
        <begin position="1"/>
        <end position="23"/>
    </location>
</feature>
<evidence type="ECO:0000313" key="2">
    <source>
        <dbReference type="EMBL" id="OOF97121.1"/>
    </source>
</evidence>
<feature type="chain" id="PRO_5013385899" description="Secreted protein" evidence="1">
    <location>
        <begin position="24"/>
        <end position="86"/>
    </location>
</feature>
<keyword evidence="3" id="KW-1185">Reference proteome</keyword>
<evidence type="ECO:0000313" key="3">
    <source>
        <dbReference type="Proteomes" id="UP000188318"/>
    </source>
</evidence>
<dbReference type="Proteomes" id="UP000188318">
    <property type="component" value="Unassembled WGS sequence"/>
</dbReference>
<dbReference type="OrthoDB" id="10446775at2759"/>
<name>A0A1R3RRL4_ASPC5</name>
<proteinExistence type="predicted"/>
<evidence type="ECO:0008006" key="4">
    <source>
        <dbReference type="Google" id="ProtNLM"/>
    </source>
</evidence>
<dbReference type="EMBL" id="KV907497">
    <property type="protein sequence ID" value="OOF97121.1"/>
    <property type="molecule type" value="Genomic_DNA"/>
</dbReference>
<organism evidence="2 3">
    <name type="scientific">Aspergillus carbonarius (strain ITEM 5010)</name>
    <dbReference type="NCBI Taxonomy" id="602072"/>
    <lineage>
        <taxon>Eukaryota</taxon>
        <taxon>Fungi</taxon>
        <taxon>Dikarya</taxon>
        <taxon>Ascomycota</taxon>
        <taxon>Pezizomycotina</taxon>
        <taxon>Eurotiomycetes</taxon>
        <taxon>Eurotiomycetidae</taxon>
        <taxon>Eurotiales</taxon>
        <taxon>Aspergillaceae</taxon>
        <taxon>Aspergillus</taxon>
        <taxon>Aspergillus subgen. Circumdati</taxon>
    </lineage>
</organism>
<evidence type="ECO:0000256" key="1">
    <source>
        <dbReference type="SAM" id="SignalP"/>
    </source>
</evidence>
<gene>
    <name evidence="2" type="ORF">ASPCADRAFT_205912</name>
</gene>